<proteinExistence type="predicted"/>
<dbReference type="AlphaFoldDB" id="A0A1I2CNR1"/>
<accession>A0A1I2CNR1</accession>
<gene>
    <name evidence="1" type="ORF">SAMN04487969_105182</name>
</gene>
<organism evidence="1 2">
    <name type="scientific">Paenibacillus algorifonticola</name>
    <dbReference type="NCBI Taxonomy" id="684063"/>
    <lineage>
        <taxon>Bacteria</taxon>
        <taxon>Bacillati</taxon>
        <taxon>Bacillota</taxon>
        <taxon>Bacilli</taxon>
        <taxon>Bacillales</taxon>
        <taxon>Paenibacillaceae</taxon>
        <taxon>Paenibacillus</taxon>
    </lineage>
</organism>
<dbReference type="EMBL" id="FONN01000005">
    <property type="protein sequence ID" value="SFE69936.1"/>
    <property type="molecule type" value="Genomic_DNA"/>
</dbReference>
<evidence type="ECO:0000313" key="1">
    <source>
        <dbReference type="EMBL" id="SFE69936.1"/>
    </source>
</evidence>
<evidence type="ECO:0000313" key="2">
    <source>
        <dbReference type="Proteomes" id="UP000183410"/>
    </source>
</evidence>
<dbReference type="Proteomes" id="UP000183410">
    <property type="component" value="Unassembled WGS sequence"/>
</dbReference>
<dbReference type="OrthoDB" id="61007at2"/>
<reference evidence="2" key="1">
    <citation type="submission" date="2016-10" db="EMBL/GenBank/DDBJ databases">
        <authorList>
            <person name="Varghese N."/>
            <person name="Submissions S."/>
        </authorList>
    </citation>
    <scope>NUCLEOTIDE SEQUENCE [LARGE SCALE GENOMIC DNA]</scope>
    <source>
        <strain evidence="2">CGMCC 1.10223</strain>
    </source>
</reference>
<name>A0A1I2CNR1_9BACL</name>
<protein>
    <submittedName>
        <fullName evidence="1">Transposase IS66 family protein</fullName>
    </submittedName>
</protein>
<dbReference type="RefSeq" id="WP_046231480.1">
    <property type="nucleotide sequence ID" value="NZ_FONN01000005.1"/>
</dbReference>
<keyword evidence="2" id="KW-1185">Reference proteome</keyword>
<sequence>MVLSNPRTYCKRVWRLARASREEKLAILRDVLEASCDLYDDILVEGQLDWENDSTLHLVQEEVEKRKKSKTANLGARMTLHKKATLQFLEDDYILFDNNQAERVFAWLK</sequence>